<reference evidence="3" key="1">
    <citation type="journal article" date="2020" name="Nature">
        <title>Giant virus diversity and host interactions through global metagenomics.</title>
        <authorList>
            <person name="Schulz F."/>
            <person name="Roux S."/>
            <person name="Paez-Espino D."/>
            <person name="Jungbluth S."/>
            <person name="Walsh D.A."/>
            <person name="Denef V.J."/>
            <person name="McMahon K.D."/>
            <person name="Konstantinidis K.T."/>
            <person name="Eloe-Fadrosh E.A."/>
            <person name="Kyrpides N.C."/>
            <person name="Woyke T."/>
        </authorList>
    </citation>
    <scope>NUCLEOTIDE SEQUENCE</scope>
    <source>
        <strain evidence="3">GVMAG-M-3300023184-86</strain>
    </source>
</reference>
<keyword evidence="1" id="KW-0328">Glycosyltransferase</keyword>
<dbReference type="GO" id="GO:0008107">
    <property type="term" value="F:galactoside 2-alpha-L-fucosyltransferase activity"/>
    <property type="evidence" value="ECO:0007669"/>
    <property type="project" value="InterPro"/>
</dbReference>
<evidence type="ECO:0008006" key="4">
    <source>
        <dbReference type="Google" id="ProtNLM"/>
    </source>
</evidence>
<keyword evidence="2" id="KW-0808">Transferase</keyword>
<dbReference type="GO" id="GO:0005975">
    <property type="term" value="P:carbohydrate metabolic process"/>
    <property type="evidence" value="ECO:0007669"/>
    <property type="project" value="InterPro"/>
</dbReference>
<protein>
    <recommendedName>
        <fullName evidence="4">Alpha-1,2-fucosyltransferase</fullName>
    </recommendedName>
</protein>
<evidence type="ECO:0000313" key="3">
    <source>
        <dbReference type="EMBL" id="QHT92000.1"/>
    </source>
</evidence>
<evidence type="ECO:0000256" key="1">
    <source>
        <dbReference type="ARBA" id="ARBA00022676"/>
    </source>
</evidence>
<sequence length="281" mass="32904">MGGLGNQLFQIFATISHALKAHVSFAFLNVETLGDGEGTTKRHTYWNSLFHKLTPFLRNNFPQLKYVRENGFKYNSFNIQFFMGNDACLHGYFQSYMYFQEYYTQIYNLLDIAKQKKEVVKKNESMNYLIDAKFLNKTISLHFRMGDYKKIPDFHPIMTVNYYTKCLQFIQQKYPDEKFNVLYFCEEEDIIDVKQKIEELTSALPNYTFIRASNLLEDWEQMLLMGSCSHNIIANSSFSWWGAFLNSNTDKIVCYPSVWFGPSAGNNTSDLCPPSWRKIDA</sequence>
<organism evidence="3">
    <name type="scientific">viral metagenome</name>
    <dbReference type="NCBI Taxonomy" id="1070528"/>
    <lineage>
        <taxon>unclassified sequences</taxon>
        <taxon>metagenomes</taxon>
        <taxon>organismal metagenomes</taxon>
    </lineage>
</organism>
<dbReference type="EMBL" id="MN740173">
    <property type="protein sequence ID" value="QHT92000.1"/>
    <property type="molecule type" value="Genomic_DNA"/>
</dbReference>
<dbReference type="Pfam" id="PF01531">
    <property type="entry name" value="Glyco_transf_11"/>
    <property type="match status" value="1"/>
</dbReference>
<dbReference type="GO" id="GO:0016020">
    <property type="term" value="C:membrane"/>
    <property type="evidence" value="ECO:0007669"/>
    <property type="project" value="InterPro"/>
</dbReference>
<dbReference type="PANTHER" id="PTHR11927:SF9">
    <property type="entry name" value="L-FUCOSYLTRANSFERASE"/>
    <property type="match status" value="1"/>
</dbReference>
<dbReference type="AlphaFoldDB" id="A0A6C0IHA6"/>
<dbReference type="PANTHER" id="PTHR11927">
    <property type="entry name" value="GALACTOSIDE 2-L-FUCOSYLTRANSFERASE"/>
    <property type="match status" value="1"/>
</dbReference>
<accession>A0A6C0IHA6</accession>
<evidence type="ECO:0000256" key="2">
    <source>
        <dbReference type="ARBA" id="ARBA00022679"/>
    </source>
</evidence>
<name>A0A6C0IHA6_9ZZZZ</name>
<proteinExistence type="predicted"/>
<dbReference type="CDD" id="cd11301">
    <property type="entry name" value="Fut1_Fut2_like"/>
    <property type="match status" value="1"/>
</dbReference>
<dbReference type="InterPro" id="IPR002516">
    <property type="entry name" value="Glyco_trans_11"/>
</dbReference>